<reference evidence="1" key="1">
    <citation type="journal article" date="2015" name="Nature">
        <title>Complex archaea that bridge the gap between prokaryotes and eukaryotes.</title>
        <authorList>
            <person name="Spang A."/>
            <person name="Saw J.H."/>
            <person name="Jorgensen S.L."/>
            <person name="Zaremba-Niedzwiedzka K."/>
            <person name="Martijn J."/>
            <person name="Lind A.E."/>
            <person name="van Eijk R."/>
            <person name="Schleper C."/>
            <person name="Guy L."/>
            <person name="Ettema T.J."/>
        </authorList>
    </citation>
    <scope>NUCLEOTIDE SEQUENCE</scope>
</reference>
<dbReference type="EMBL" id="LAZR01004353">
    <property type="protein sequence ID" value="KKN09389.1"/>
    <property type="molecule type" value="Genomic_DNA"/>
</dbReference>
<protein>
    <submittedName>
        <fullName evidence="1">Uncharacterized protein</fullName>
    </submittedName>
</protein>
<feature type="non-terminal residue" evidence="1">
    <location>
        <position position="350"/>
    </location>
</feature>
<evidence type="ECO:0000313" key="1">
    <source>
        <dbReference type="EMBL" id="KKN09389.1"/>
    </source>
</evidence>
<name>A0A0F9MUH6_9ZZZZ</name>
<sequence length="350" mass="37397">MTQDQPQVTTAPAPHQAAAPAQALVLQRLILPDPAISTETELFVHLEGPAVLRLATSELTFAPGGAARFDSYMNLLNLGNWQRHCALDGLWLRLAGTGRFGLRIWQCRDAGLDETTVFEDVVTLAPEGTDFDLSALLPGARPGLVMVALTALTEGELTGGAFVTRPPETAEPLRLMVSITTFRREAEVAQTLARMTRFLDGPGAALLARAGAQVDLCLVDNGQSARPAPHPRLRVIPNANLGGAGGFARGLAAAQDSGATHCLFMDDDASFQMENLVRSLAFLRLARSPRAALAGAMISAGRKWAMWENGAVFDRFCRPQYLGTDLRDPDEVAQMELAAAGPRPPGFYGG</sequence>
<organism evidence="1">
    <name type="scientific">marine sediment metagenome</name>
    <dbReference type="NCBI Taxonomy" id="412755"/>
    <lineage>
        <taxon>unclassified sequences</taxon>
        <taxon>metagenomes</taxon>
        <taxon>ecological metagenomes</taxon>
    </lineage>
</organism>
<gene>
    <name evidence="1" type="ORF">LCGC14_1047070</name>
</gene>
<comment type="caution">
    <text evidence="1">The sequence shown here is derived from an EMBL/GenBank/DDBJ whole genome shotgun (WGS) entry which is preliminary data.</text>
</comment>
<dbReference type="InterPro" id="IPR029044">
    <property type="entry name" value="Nucleotide-diphossugar_trans"/>
</dbReference>
<dbReference type="SUPFAM" id="SSF53448">
    <property type="entry name" value="Nucleotide-diphospho-sugar transferases"/>
    <property type="match status" value="1"/>
</dbReference>
<proteinExistence type="predicted"/>
<dbReference type="Gene3D" id="3.90.550.60">
    <property type="match status" value="1"/>
</dbReference>
<dbReference type="AlphaFoldDB" id="A0A0F9MUH6"/>
<accession>A0A0F9MUH6</accession>